<dbReference type="Pfam" id="PF01551">
    <property type="entry name" value="Peptidase_M23"/>
    <property type="match status" value="1"/>
</dbReference>
<dbReference type="Proteomes" id="UP000321172">
    <property type="component" value="Chromosome"/>
</dbReference>
<feature type="region of interest" description="Disordered" evidence="1">
    <location>
        <begin position="245"/>
        <end position="267"/>
    </location>
</feature>
<sequence length="267" mass="28443">MERRQSHSLFDTWMRSGRLPESSAPAERKFNPYHDPDDGRFTFGPGNAGALRPRQVSLQSRSAGQTRQAASPSSRKVPSDPIGDIIERELRRSGEGNGMAGGATQERVQQAKSVLTHWPIVGGSEAMLNRADKLNEGGPRYGDKRGKGAHKGIDLKAPAGTLVRSAGTGAIVAISPNPSPSYGVQVVIYHGNGVYTHYAHLQPGSPTLRPGTKVKAGDVIGRVGRTGNTPSTGDTHLHFEVRIGSPRPVTAGGKTSDPLKLLPRSRP</sequence>
<reference evidence="3 4" key="1">
    <citation type="journal article" date="2013" name="J. Microbiol. Biotechnol.">
        <title>Novosphingobium ginsenosidimutans sp. nov., with the ability to convert ginsenoside.</title>
        <authorList>
            <person name="Kim J.K."/>
            <person name="He D."/>
            <person name="Liu Q.M."/>
            <person name="Park H.Y."/>
            <person name="Jung M.S."/>
            <person name="Yoon M.H."/>
            <person name="Kim S.C."/>
            <person name="Im W.T."/>
        </authorList>
    </citation>
    <scope>NUCLEOTIDE SEQUENCE [LARGE SCALE GENOMIC DNA]</scope>
    <source>
        <strain evidence="3 4">FW-6</strain>
    </source>
</reference>
<dbReference type="InterPro" id="IPR016047">
    <property type="entry name" value="M23ase_b-sheet_dom"/>
</dbReference>
<feature type="domain" description="M23ase beta-sheet core" evidence="2">
    <location>
        <begin position="149"/>
        <end position="244"/>
    </location>
</feature>
<gene>
    <name evidence="3" type="ORF">FRF71_00455</name>
</gene>
<dbReference type="CDD" id="cd12797">
    <property type="entry name" value="M23_peptidase"/>
    <property type="match status" value="1"/>
</dbReference>
<dbReference type="SUPFAM" id="SSF51261">
    <property type="entry name" value="Duplicated hybrid motif"/>
    <property type="match status" value="1"/>
</dbReference>
<dbReference type="GO" id="GO:0004222">
    <property type="term" value="F:metalloendopeptidase activity"/>
    <property type="evidence" value="ECO:0007669"/>
    <property type="project" value="TreeGrafter"/>
</dbReference>
<keyword evidence="4" id="KW-1185">Reference proteome</keyword>
<evidence type="ECO:0000313" key="3">
    <source>
        <dbReference type="EMBL" id="QEA14718.1"/>
    </source>
</evidence>
<dbReference type="KEGG" id="ngf:FRF71_00455"/>
<feature type="compositionally biased region" description="Basic and acidic residues" evidence="1">
    <location>
        <begin position="26"/>
        <end position="40"/>
    </location>
</feature>
<name>A0A5B8S0M1_9SPHN</name>
<protein>
    <submittedName>
        <fullName evidence="3">M23 family metallopeptidase</fullName>
    </submittedName>
</protein>
<evidence type="ECO:0000313" key="4">
    <source>
        <dbReference type="Proteomes" id="UP000321172"/>
    </source>
</evidence>
<feature type="region of interest" description="Disordered" evidence="1">
    <location>
        <begin position="1"/>
        <end position="83"/>
    </location>
</feature>
<dbReference type="EMBL" id="CP042345">
    <property type="protein sequence ID" value="QEA14718.1"/>
    <property type="molecule type" value="Genomic_DNA"/>
</dbReference>
<evidence type="ECO:0000256" key="1">
    <source>
        <dbReference type="SAM" id="MobiDB-lite"/>
    </source>
</evidence>
<dbReference type="PANTHER" id="PTHR21666">
    <property type="entry name" value="PEPTIDASE-RELATED"/>
    <property type="match status" value="1"/>
</dbReference>
<dbReference type="InterPro" id="IPR050570">
    <property type="entry name" value="Cell_wall_metabolism_enzyme"/>
</dbReference>
<accession>A0A5B8S0M1</accession>
<proteinExistence type="predicted"/>
<dbReference type="PANTHER" id="PTHR21666:SF290">
    <property type="entry name" value="PEPTIDASE M23 DOMAIN PROTEIN"/>
    <property type="match status" value="1"/>
</dbReference>
<dbReference type="AlphaFoldDB" id="A0A5B8S0M1"/>
<dbReference type="InterPro" id="IPR011055">
    <property type="entry name" value="Dup_hybrid_motif"/>
</dbReference>
<evidence type="ECO:0000259" key="2">
    <source>
        <dbReference type="Pfam" id="PF01551"/>
    </source>
</evidence>
<organism evidence="3 4">
    <name type="scientific">Novosphingobium ginsenosidimutans</name>
    <dbReference type="NCBI Taxonomy" id="1176536"/>
    <lineage>
        <taxon>Bacteria</taxon>
        <taxon>Pseudomonadati</taxon>
        <taxon>Pseudomonadota</taxon>
        <taxon>Alphaproteobacteria</taxon>
        <taxon>Sphingomonadales</taxon>
        <taxon>Sphingomonadaceae</taxon>
        <taxon>Novosphingobium</taxon>
    </lineage>
</organism>
<dbReference type="OrthoDB" id="9815245at2"/>
<feature type="compositionally biased region" description="Polar residues" evidence="1">
    <location>
        <begin position="56"/>
        <end position="76"/>
    </location>
</feature>
<dbReference type="Gene3D" id="2.70.70.10">
    <property type="entry name" value="Glucose Permease (Domain IIA)"/>
    <property type="match status" value="1"/>
</dbReference>